<feature type="transmembrane region" description="Helical" evidence="8">
    <location>
        <begin position="300"/>
        <end position="324"/>
    </location>
</feature>
<reference evidence="10 11" key="1">
    <citation type="submission" date="2019-03" db="EMBL/GenBank/DDBJ databases">
        <title>Genomic Encyclopedia of Archaeal and Bacterial Type Strains, Phase II (KMG-II): from individual species to whole genera.</title>
        <authorList>
            <person name="Goeker M."/>
        </authorList>
    </citation>
    <scope>NUCLEOTIDE SEQUENCE [LARGE SCALE GENOMIC DNA]</scope>
    <source>
        <strain evidence="10 11">RL-C</strain>
    </source>
</reference>
<organism evidence="10 11">
    <name type="scientific">Acetobacteroides hydrogenigenes</name>
    <dbReference type="NCBI Taxonomy" id="979970"/>
    <lineage>
        <taxon>Bacteria</taxon>
        <taxon>Pseudomonadati</taxon>
        <taxon>Bacteroidota</taxon>
        <taxon>Bacteroidia</taxon>
        <taxon>Bacteroidales</taxon>
        <taxon>Rikenellaceae</taxon>
        <taxon>Acetobacteroides</taxon>
    </lineage>
</organism>
<evidence type="ECO:0000313" key="10">
    <source>
        <dbReference type="EMBL" id="TCN68544.1"/>
    </source>
</evidence>
<evidence type="ECO:0000256" key="8">
    <source>
        <dbReference type="SAM" id="Phobius"/>
    </source>
</evidence>
<comment type="caution">
    <text evidence="10">The sequence shown here is derived from an EMBL/GenBank/DDBJ whole genome shotgun (WGS) entry which is preliminary data.</text>
</comment>
<evidence type="ECO:0000256" key="2">
    <source>
        <dbReference type="ARBA" id="ARBA00022475"/>
    </source>
</evidence>
<feature type="transmembrane region" description="Helical" evidence="8">
    <location>
        <begin position="90"/>
        <end position="109"/>
    </location>
</feature>
<feature type="transmembrane region" description="Helical" evidence="8">
    <location>
        <begin position="354"/>
        <end position="373"/>
    </location>
</feature>
<dbReference type="GO" id="GO:0016491">
    <property type="term" value="F:oxidoreductase activity"/>
    <property type="evidence" value="ECO:0007669"/>
    <property type="project" value="UniProtKB-KW"/>
</dbReference>
<accession>A0A4R2EPP5</accession>
<feature type="transmembrane region" description="Helical" evidence="8">
    <location>
        <begin position="393"/>
        <end position="411"/>
    </location>
</feature>
<gene>
    <name evidence="10" type="ORF">CLV25_106126</name>
</gene>
<name>A0A4R2EPP5_9BACT</name>
<keyword evidence="6 8" id="KW-0472">Membrane</keyword>
<evidence type="ECO:0000259" key="9">
    <source>
        <dbReference type="Pfam" id="PF00361"/>
    </source>
</evidence>
<dbReference type="PRINTS" id="PR01434">
    <property type="entry name" value="NADHDHGNASE5"/>
</dbReference>
<dbReference type="PANTHER" id="PTHR42682">
    <property type="entry name" value="HYDROGENASE-4 COMPONENT F"/>
    <property type="match status" value="1"/>
</dbReference>
<evidence type="ECO:0000256" key="7">
    <source>
        <dbReference type="RuleBase" id="RU000320"/>
    </source>
</evidence>
<comment type="subcellular location">
    <subcellularLocation>
        <location evidence="1">Cell membrane</location>
        <topology evidence="1">Multi-pass membrane protein</topology>
    </subcellularLocation>
    <subcellularLocation>
        <location evidence="7">Membrane</location>
        <topology evidence="7">Multi-pass membrane protein</topology>
    </subcellularLocation>
</comment>
<dbReference type="GO" id="GO:0005886">
    <property type="term" value="C:plasma membrane"/>
    <property type="evidence" value="ECO:0007669"/>
    <property type="project" value="UniProtKB-SubCell"/>
</dbReference>
<feature type="transmembrane region" description="Helical" evidence="8">
    <location>
        <begin position="51"/>
        <end position="78"/>
    </location>
</feature>
<dbReference type="PANTHER" id="PTHR42682:SF5">
    <property type="entry name" value="HYDROGENASE-4 COMPONENT F"/>
    <property type="match status" value="1"/>
</dbReference>
<dbReference type="EMBL" id="SLWB01000006">
    <property type="protein sequence ID" value="TCN68544.1"/>
    <property type="molecule type" value="Genomic_DNA"/>
</dbReference>
<evidence type="ECO:0000256" key="6">
    <source>
        <dbReference type="ARBA" id="ARBA00023136"/>
    </source>
</evidence>
<dbReference type="RefSeq" id="WP_165877030.1">
    <property type="nucleotide sequence ID" value="NZ_SLWB01000006.1"/>
</dbReference>
<evidence type="ECO:0000256" key="1">
    <source>
        <dbReference type="ARBA" id="ARBA00004651"/>
    </source>
</evidence>
<keyword evidence="2" id="KW-1003">Cell membrane</keyword>
<keyword evidence="11" id="KW-1185">Reference proteome</keyword>
<evidence type="ECO:0000256" key="5">
    <source>
        <dbReference type="ARBA" id="ARBA00023002"/>
    </source>
</evidence>
<evidence type="ECO:0000256" key="3">
    <source>
        <dbReference type="ARBA" id="ARBA00022692"/>
    </source>
</evidence>
<feature type="transmembrane region" description="Helical" evidence="8">
    <location>
        <begin position="228"/>
        <end position="248"/>
    </location>
</feature>
<proteinExistence type="predicted"/>
<dbReference type="InterPro" id="IPR052175">
    <property type="entry name" value="ComplexI-like_HydComp"/>
</dbReference>
<dbReference type="AlphaFoldDB" id="A0A4R2EPP5"/>
<feature type="transmembrane region" description="Helical" evidence="8">
    <location>
        <begin position="260"/>
        <end position="280"/>
    </location>
</feature>
<feature type="domain" description="NADH:quinone oxidoreductase/Mrp antiporter transmembrane" evidence="9">
    <location>
        <begin position="110"/>
        <end position="401"/>
    </location>
</feature>
<feature type="transmembrane region" description="Helical" evidence="8">
    <location>
        <begin position="146"/>
        <end position="170"/>
    </location>
</feature>
<dbReference type="InterPro" id="IPR001750">
    <property type="entry name" value="ND/Mrp_TM"/>
</dbReference>
<keyword evidence="4 8" id="KW-1133">Transmembrane helix</keyword>
<dbReference type="Pfam" id="PF00361">
    <property type="entry name" value="Proton_antipo_M"/>
    <property type="match status" value="1"/>
</dbReference>
<protein>
    <submittedName>
        <fullName evidence="10">Hydrogenase-4 component F</fullName>
    </submittedName>
</protein>
<evidence type="ECO:0000256" key="4">
    <source>
        <dbReference type="ARBA" id="ARBA00022989"/>
    </source>
</evidence>
<keyword evidence="3 7" id="KW-0812">Transmembrane</keyword>
<dbReference type="Proteomes" id="UP000294830">
    <property type="component" value="Unassembled WGS sequence"/>
</dbReference>
<feature type="transmembrane region" description="Helical" evidence="8">
    <location>
        <begin position="431"/>
        <end position="451"/>
    </location>
</feature>
<keyword evidence="5" id="KW-0560">Oxidoreductase</keyword>
<feature type="transmembrane region" description="Helical" evidence="8">
    <location>
        <begin position="191"/>
        <end position="208"/>
    </location>
</feature>
<sequence>MLYFFIISVVLVGLMLSLRNPLASKVLSGLFIVNLIALLVRAYASKGQTELVYFTFDGTAVIMLSLMVVVAIPAFIHSFYYLTHESKRGIPLYIAGLTGLLTSLVGVYLSNNLIVLWVFMEATTLTVSVLIYHHRSTHALEATWKYIFVSSIGIALAYMGILFLGTIVSNSGDIPLSYKGLEVLAANANPAYLRIAFLFVLVGFSTKMELFPMHTVGIDANTIAPPPISAVMSTLMVNGGFVAIYRLLNILDGTIVGQWASNVLILSGILSVIVAATYLLKSNNLKRLLAYSTLENMGLVAIALGIGGVARYAAFIHIIAHTFLKAALFFQVRQVRNTFDTYEISKMGGYIRHYSAGALVLMLGTLGIVAFPPSGLFVSELTIFKAMLAQERWILFTVLVLVLLCCVYAIVQKLLSILYAKETVKPTGFKLSMSLTAVQYLLIGLAFYVFFFKDGFVMNLINEAIK</sequence>
<feature type="transmembrane region" description="Helical" evidence="8">
    <location>
        <begin position="27"/>
        <end position="44"/>
    </location>
</feature>
<feature type="transmembrane region" description="Helical" evidence="8">
    <location>
        <begin position="114"/>
        <end position="134"/>
    </location>
</feature>
<evidence type="ECO:0000313" key="11">
    <source>
        <dbReference type="Proteomes" id="UP000294830"/>
    </source>
</evidence>